<dbReference type="EMBL" id="JAHLQT010036764">
    <property type="protein sequence ID" value="KAG7157822.1"/>
    <property type="molecule type" value="Genomic_DNA"/>
</dbReference>
<accession>A0A8J5MNP2</accession>
<evidence type="ECO:0000313" key="2">
    <source>
        <dbReference type="Proteomes" id="UP000747542"/>
    </source>
</evidence>
<reference evidence="1" key="1">
    <citation type="journal article" date="2021" name="Sci. Adv.">
        <title>The American lobster genome reveals insights on longevity, neural, and immune adaptations.</title>
        <authorList>
            <person name="Polinski J.M."/>
            <person name="Zimin A.V."/>
            <person name="Clark K.F."/>
            <person name="Kohn A.B."/>
            <person name="Sadowski N."/>
            <person name="Timp W."/>
            <person name="Ptitsyn A."/>
            <person name="Khanna P."/>
            <person name="Romanova D.Y."/>
            <person name="Williams P."/>
            <person name="Greenwood S.J."/>
            <person name="Moroz L.L."/>
            <person name="Walt D.R."/>
            <person name="Bodnar A.G."/>
        </authorList>
    </citation>
    <scope>NUCLEOTIDE SEQUENCE</scope>
    <source>
        <strain evidence="1">GMGI-L3</strain>
    </source>
</reference>
<organism evidence="1 2">
    <name type="scientific">Homarus americanus</name>
    <name type="common">American lobster</name>
    <dbReference type="NCBI Taxonomy" id="6706"/>
    <lineage>
        <taxon>Eukaryota</taxon>
        <taxon>Metazoa</taxon>
        <taxon>Ecdysozoa</taxon>
        <taxon>Arthropoda</taxon>
        <taxon>Crustacea</taxon>
        <taxon>Multicrustacea</taxon>
        <taxon>Malacostraca</taxon>
        <taxon>Eumalacostraca</taxon>
        <taxon>Eucarida</taxon>
        <taxon>Decapoda</taxon>
        <taxon>Pleocyemata</taxon>
        <taxon>Astacidea</taxon>
        <taxon>Nephropoidea</taxon>
        <taxon>Nephropidae</taxon>
        <taxon>Homarus</taxon>
    </lineage>
</organism>
<evidence type="ECO:0000313" key="1">
    <source>
        <dbReference type="EMBL" id="KAG7157822.1"/>
    </source>
</evidence>
<proteinExistence type="predicted"/>
<sequence>MLLHIHHPWTSGQTTLTCCLCHQMQPHSSIPWTGQANNQGVVAQLQHQEGMDSISESWKEGMENFWLKCVHGFHGFEPVKKICRDIVQLYHQAGFNEVDQEEV</sequence>
<protein>
    <submittedName>
        <fullName evidence="1">Uncharacterized protein</fullName>
    </submittedName>
</protein>
<name>A0A8J5MNP2_HOMAM</name>
<gene>
    <name evidence="1" type="ORF">Hamer_G020365</name>
</gene>
<keyword evidence="2" id="KW-1185">Reference proteome</keyword>
<dbReference type="Proteomes" id="UP000747542">
    <property type="component" value="Unassembled WGS sequence"/>
</dbReference>
<dbReference type="AlphaFoldDB" id="A0A8J5MNP2"/>
<comment type="caution">
    <text evidence="1">The sequence shown here is derived from an EMBL/GenBank/DDBJ whole genome shotgun (WGS) entry which is preliminary data.</text>
</comment>